<reference evidence="10" key="1">
    <citation type="journal article" date="2020" name="Stud. Mycol.">
        <title>101 Dothideomycetes genomes: a test case for predicting lifestyles and emergence of pathogens.</title>
        <authorList>
            <person name="Haridas S."/>
            <person name="Albert R."/>
            <person name="Binder M."/>
            <person name="Bloem J."/>
            <person name="Labutti K."/>
            <person name="Salamov A."/>
            <person name="Andreopoulos B."/>
            <person name="Baker S."/>
            <person name="Barry K."/>
            <person name="Bills G."/>
            <person name="Bluhm B."/>
            <person name="Cannon C."/>
            <person name="Castanera R."/>
            <person name="Culley D."/>
            <person name="Daum C."/>
            <person name="Ezra D."/>
            <person name="Gonzalez J."/>
            <person name="Henrissat B."/>
            <person name="Kuo A."/>
            <person name="Liang C."/>
            <person name="Lipzen A."/>
            <person name="Lutzoni F."/>
            <person name="Magnuson J."/>
            <person name="Mondo S."/>
            <person name="Nolan M."/>
            <person name="Ohm R."/>
            <person name="Pangilinan J."/>
            <person name="Park H.-J."/>
            <person name="Ramirez L."/>
            <person name="Alfaro M."/>
            <person name="Sun H."/>
            <person name="Tritt A."/>
            <person name="Yoshinaga Y."/>
            <person name="Zwiers L.-H."/>
            <person name="Turgeon B."/>
            <person name="Goodwin S."/>
            <person name="Spatafora J."/>
            <person name="Crous P."/>
            <person name="Grigoriev I."/>
        </authorList>
    </citation>
    <scope>NUCLEOTIDE SEQUENCE</scope>
    <source>
        <strain evidence="10">CBS 379.55</strain>
    </source>
</reference>
<dbReference type="EMBL" id="ML986492">
    <property type="protein sequence ID" value="KAF2276648.1"/>
    <property type="molecule type" value="Genomic_DNA"/>
</dbReference>
<dbReference type="AlphaFoldDB" id="A0A6A6JL30"/>
<feature type="transmembrane region" description="Helical" evidence="8">
    <location>
        <begin position="297"/>
        <end position="316"/>
    </location>
</feature>
<comment type="subcellular location">
    <subcellularLocation>
        <location evidence="1">Membrane</location>
        <topology evidence="1">Multi-pass membrane protein</topology>
    </subcellularLocation>
</comment>
<dbReference type="InterPro" id="IPR032805">
    <property type="entry name" value="Wax_synthase_dom"/>
</dbReference>
<dbReference type="Pfam" id="PF13813">
    <property type="entry name" value="MBOAT_2"/>
    <property type="match status" value="1"/>
</dbReference>
<evidence type="ECO:0000256" key="2">
    <source>
        <dbReference type="ARBA" id="ARBA00005179"/>
    </source>
</evidence>
<dbReference type="GO" id="GO:0008374">
    <property type="term" value="F:O-acyltransferase activity"/>
    <property type="evidence" value="ECO:0007669"/>
    <property type="project" value="InterPro"/>
</dbReference>
<feature type="transmembrane region" description="Helical" evidence="8">
    <location>
        <begin position="369"/>
        <end position="386"/>
    </location>
</feature>
<gene>
    <name evidence="10" type="ORF">EI97DRAFT_417540</name>
</gene>
<dbReference type="PANTHER" id="PTHR31595">
    <property type="entry name" value="LONG-CHAIN-ALCOHOL O-FATTY-ACYLTRANSFERASE 3-RELATED"/>
    <property type="match status" value="1"/>
</dbReference>
<sequence length="423" mass="48727">MGTLTHIDLDTPNTKLRDPDSSIVPHVALYIVQIVALASPEFRGRRLLFSLTIIGLAVWTLTHPHFTNDFALAQPFNISWSFYLATLAKMLLNDAPERHYWRIDKPAKEATSYGAFGFKKLKWAIALMLNTRGIRWNYQVKNIPYQPKQMKTQFLISQVFQFVKNMVIGDLLLELGRRFFYTTPDGRVGEINSKYLSLMSGGLGWSFLKVLVFGSTPYFMMSMQYAQFAFLAVLLGFSQPEDWPPTFGRLRGTTTVRDFWGKYWHQQLRLFLTQYVDAFADYFNIPKGTNLSSYTKLYLAFLISGFFHGICSLMMPAPDNLSTTERSLGFFLFFIWQVAAITVEDFGQWIARNFTSGELQREGSAMRRWIGYAWLILVMWFGLPLVGDMCLRMRVGVENPLPFSISRGFVEEYIPIPPSITKY</sequence>
<evidence type="ECO:0000313" key="10">
    <source>
        <dbReference type="EMBL" id="KAF2276648.1"/>
    </source>
</evidence>
<feature type="transmembrane region" description="Helical" evidence="8">
    <location>
        <begin position="72"/>
        <end position="92"/>
    </location>
</feature>
<organism evidence="10 11">
    <name type="scientific">Westerdykella ornata</name>
    <dbReference type="NCBI Taxonomy" id="318751"/>
    <lineage>
        <taxon>Eukaryota</taxon>
        <taxon>Fungi</taxon>
        <taxon>Dikarya</taxon>
        <taxon>Ascomycota</taxon>
        <taxon>Pezizomycotina</taxon>
        <taxon>Dothideomycetes</taxon>
        <taxon>Pleosporomycetidae</taxon>
        <taxon>Pleosporales</taxon>
        <taxon>Sporormiaceae</taxon>
        <taxon>Westerdykella</taxon>
    </lineage>
</organism>
<evidence type="ECO:0000256" key="3">
    <source>
        <dbReference type="ARBA" id="ARBA00007282"/>
    </source>
</evidence>
<feature type="transmembrane region" description="Helical" evidence="8">
    <location>
        <begin position="328"/>
        <end position="349"/>
    </location>
</feature>
<evidence type="ECO:0000256" key="5">
    <source>
        <dbReference type="ARBA" id="ARBA00022692"/>
    </source>
</evidence>
<feature type="transmembrane region" description="Helical" evidence="8">
    <location>
        <begin position="47"/>
        <end position="66"/>
    </location>
</feature>
<accession>A0A6A6JL30</accession>
<proteinExistence type="inferred from homology"/>
<evidence type="ECO:0000256" key="6">
    <source>
        <dbReference type="ARBA" id="ARBA00022989"/>
    </source>
</evidence>
<dbReference type="GeneID" id="54550101"/>
<evidence type="ECO:0000256" key="8">
    <source>
        <dbReference type="SAM" id="Phobius"/>
    </source>
</evidence>
<protein>
    <submittedName>
        <fullName evidence="10">Toxin biosynthesis protein</fullName>
    </submittedName>
</protein>
<evidence type="ECO:0000256" key="1">
    <source>
        <dbReference type="ARBA" id="ARBA00004141"/>
    </source>
</evidence>
<comment type="pathway">
    <text evidence="2">Secondary metabolite biosynthesis.</text>
</comment>
<dbReference type="OrthoDB" id="1077582at2759"/>
<evidence type="ECO:0000259" key="9">
    <source>
        <dbReference type="Pfam" id="PF13813"/>
    </source>
</evidence>
<dbReference type="GO" id="GO:0006629">
    <property type="term" value="P:lipid metabolic process"/>
    <property type="evidence" value="ECO:0007669"/>
    <property type="project" value="InterPro"/>
</dbReference>
<keyword evidence="4" id="KW-0808">Transferase</keyword>
<evidence type="ECO:0000313" key="11">
    <source>
        <dbReference type="Proteomes" id="UP000800097"/>
    </source>
</evidence>
<dbReference type="RefSeq" id="XP_033654187.1">
    <property type="nucleotide sequence ID" value="XM_033796926.1"/>
</dbReference>
<evidence type="ECO:0000256" key="4">
    <source>
        <dbReference type="ARBA" id="ARBA00022679"/>
    </source>
</evidence>
<dbReference type="InterPro" id="IPR044851">
    <property type="entry name" value="Wax_synthase"/>
</dbReference>
<feature type="transmembrane region" description="Helical" evidence="8">
    <location>
        <begin position="23"/>
        <end position="40"/>
    </location>
</feature>
<dbReference type="PANTHER" id="PTHR31595:SF57">
    <property type="entry name" value="OS04G0481900 PROTEIN"/>
    <property type="match status" value="1"/>
</dbReference>
<feature type="domain" description="Wax synthase" evidence="9">
    <location>
        <begin position="243"/>
        <end position="332"/>
    </location>
</feature>
<evidence type="ECO:0000256" key="7">
    <source>
        <dbReference type="ARBA" id="ARBA00023136"/>
    </source>
</evidence>
<keyword evidence="6 8" id="KW-1133">Transmembrane helix</keyword>
<keyword evidence="5 8" id="KW-0812">Transmembrane</keyword>
<name>A0A6A6JL30_WESOR</name>
<dbReference type="Proteomes" id="UP000800097">
    <property type="component" value="Unassembled WGS sequence"/>
</dbReference>
<keyword evidence="11" id="KW-1185">Reference proteome</keyword>
<keyword evidence="7 8" id="KW-0472">Membrane</keyword>
<dbReference type="GO" id="GO:0016020">
    <property type="term" value="C:membrane"/>
    <property type="evidence" value="ECO:0007669"/>
    <property type="project" value="UniProtKB-SubCell"/>
</dbReference>
<comment type="similarity">
    <text evidence="3">Belongs to the wax synthase family.</text>
</comment>